<sequence>MSSDKRRGDDLVRDANPHKKCLKIEPVKESAPANFKEKELPNVTKSWKNYMSKLLIQDFQAATLQVMDSPYDEEIKVKRDDGSISDHGDGRSDGGSSGADDGGGDSGSGAADGDRGSDGGGSGADDGVAVVLMMVKRDDGSISDHGDGGSDGGGSGADDGGGDSGSGAADFF</sequence>
<dbReference type="AlphaFoldDB" id="A0A7M7PCQ8"/>
<proteinExistence type="predicted"/>
<keyword evidence="3" id="KW-1185">Reference proteome</keyword>
<feature type="region of interest" description="Disordered" evidence="1">
    <location>
        <begin position="75"/>
        <end position="172"/>
    </location>
</feature>
<feature type="compositionally biased region" description="Gly residues" evidence="1">
    <location>
        <begin position="93"/>
        <end position="107"/>
    </location>
</feature>
<dbReference type="GeneID" id="115927741"/>
<feature type="compositionally biased region" description="Basic and acidic residues" evidence="1">
    <location>
        <begin position="75"/>
        <end position="92"/>
    </location>
</feature>
<dbReference type="RefSeq" id="XP_030849841.1">
    <property type="nucleotide sequence ID" value="XM_030993981.1"/>
</dbReference>
<feature type="compositionally biased region" description="Basic and acidic residues" evidence="1">
    <location>
        <begin position="135"/>
        <end position="148"/>
    </location>
</feature>
<evidence type="ECO:0000256" key="1">
    <source>
        <dbReference type="SAM" id="MobiDB-lite"/>
    </source>
</evidence>
<protein>
    <submittedName>
        <fullName evidence="2">Uncharacterized protein</fullName>
    </submittedName>
</protein>
<feature type="compositionally biased region" description="Gly residues" evidence="1">
    <location>
        <begin position="149"/>
        <end position="165"/>
    </location>
</feature>
<dbReference type="EnsemblMetazoa" id="XM_030993981">
    <property type="protein sequence ID" value="XP_030849841"/>
    <property type="gene ID" value="LOC115927741"/>
</dbReference>
<reference evidence="2" key="2">
    <citation type="submission" date="2021-01" db="UniProtKB">
        <authorList>
            <consortium name="EnsemblMetazoa"/>
        </authorList>
    </citation>
    <scope>IDENTIFICATION</scope>
</reference>
<name>A0A7M7PCQ8_STRPU</name>
<accession>A0A7M7PCQ8</accession>
<organism evidence="2 3">
    <name type="scientific">Strongylocentrotus purpuratus</name>
    <name type="common">Purple sea urchin</name>
    <dbReference type="NCBI Taxonomy" id="7668"/>
    <lineage>
        <taxon>Eukaryota</taxon>
        <taxon>Metazoa</taxon>
        <taxon>Echinodermata</taxon>
        <taxon>Eleutherozoa</taxon>
        <taxon>Echinozoa</taxon>
        <taxon>Echinoidea</taxon>
        <taxon>Euechinoidea</taxon>
        <taxon>Echinacea</taxon>
        <taxon>Camarodonta</taxon>
        <taxon>Echinidea</taxon>
        <taxon>Strongylocentrotidae</taxon>
        <taxon>Strongylocentrotus</taxon>
    </lineage>
</organism>
<reference evidence="3" key="1">
    <citation type="submission" date="2015-02" db="EMBL/GenBank/DDBJ databases">
        <title>Genome sequencing for Strongylocentrotus purpuratus.</title>
        <authorList>
            <person name="Murali S."/>
            <person name="Liu Y."/>
            <person name="Vee V."/>
            <person name="English A."/>
            <person name="Wang M."/>
            <person name="Skinner E."/>
            <person name="Han Y."/>
            <person name="Muzny D.M."/>
            <person name="Worley K.C."/>
            <person name="Gibbs R.A."/>
        </authorList>
    </citation>
    <scope>NUCLEOTIDE SEQUENCE</scope>
</reference>
<dbReference type="KEGG" id="spu:115927741"/>
<evidence type="ECO:0000313" key="2">
    <source>
        <dbReference type="EnsemblMetazoa" id="XP_030849841"/>
    </source>
</evidence>
<dbReference type="Proteomes" id="UP000007110">
    <property type="component" value="Unassembled WGS sequence"/>
</dbReference>
<evidence type="ECO:0000313" key="3">
    <source>
        <dbReference type="Proteomes" id="UP000007110"/>
    </source>
</evidence>
<dbReference type="InParanoid" id="A0A7M7PCQ8"/>